<dbReference type="SMART" id="SM00849">
    <property type="entry name" value="Lactamase_B"/>
    <property type="match status" value="1"/>
</dbReference>
<dbReference type="CDD" id="cd07716">
    <property type="entry name" value="RNaseZ_short-form-like_MBL-fold"/>
    <property type="match status" value="1"/>
</dbReference>
<evidence type="ECO:0000313" key="2">
    <source>
        <dbReference type="EMBL" id="SCL50393.1"/>
    </source>
</evidence>
<reference evidence="2 3" key="1">
    <citation type="submission" date="2016-06" db="EMBL/GenBank/DDBJ databases">
        <authorList>
            <person name="Kjaerup R.B."/>
            <person name="Dalgaard T.S."/>
            <person name="Juul-Madsen H.R."/>
        </authorList>
    </citation>
    <scope>NUCLEOTIDE SEQUENCE [LARGE SCALE GENOMIC DNA]</scope>
    <source>
        <strain evidence="2 3">DSM 45577</strain>
    </source>
</reference>
<evidence type="ECO:0000313" key="3">
    <source>
        <dbReference type="Proteomes" id="UP000198937"/>
    </source>
</evidence>
<dbReference type="EMBL" id="FMIA01000002">
    <property type="protein sequence ID" value="SCL50393.1"/>
    <property type="molecule type" value="Genomic_DNA"/>
</dbReference>
<dbReference type="SUPFAM" id="SSF56281">
    <property type="entry name" value="Metallo-hydrolase/oxidoreductase"/>
    <property type="match status" value="1"/>
</dbReference>
<dbReference type="Gene3D" id="3.60.15.10">
    <property type="entry name" value="Ribonuclease Z/Hydroxyacylglutathione hydrolase-like"/>
    <property type="match status" value="1"/>
</dbReference>
<dbReference type="STRING" id="683228.GA0070617_1468"/>
<gene>
    <name evidence="2" type="ORF">GA0070617_1468</name>
</gene>
<feature type="domain" description="Metallo-beta-lactamase" evidence="1">
    <location>
        <begin position="34"/>
        <end position="212"/>
    </location>
</feature>
<dbReference type="AlphaFoldDB" id="A0A1C6U8Z1"/>
<keyword evidence="3" id="KW-1185">Reference proteome</keyword>
<evidence type="ECO:0000259" key="1">
    <source>
        <dbReference type="SMART" id="SM00849"/>
    </source>
</evidence>
<dbReference type="InterPro" id="IPR036866">
    <property type="entry name" value="RibonucZ/Hydroxyglut_hydro"/>
</dbReference>
<dbReference type="Proteomes" id="UP000198937">
    <property type="component" value="Unassembled WGS sequence"/>
</dbReference>
<dbReference type="InterPro" id="IPR001279">
    <property type="entry name" value="Metallo-B-lactamas"/>
</dbReference>
<organism evidence="2 3">
    <name type="scientific">Micromonospora yangpuensis</name>
    <dbReference type="NCBI Taxonomy" id="683228"/>
    <lineage>
        <taxon>Bacteria</taxon>
        <taxon>Bacillati</taxon>
        <taxon>Actinomycetota</taxon>
        <taxon>Actinomycetes</taxon>
        <taxon>Micromonosporales</taxon>
        <taxon>Micromonosporaceae</taxon>
        <taxon>Micromonospora</taxon>
    </lineage>
</organism>
<name>A0A1C6U8Z1_9ACTN</name>
<accession>A0A1C6U8Z1</accession>
<dbReference type="Pfam" id="PF12706">
    <property type="entry name" value="Lactamase_B_2"/>
    <property type="match status" value="1"/>
</dbReference>
<proteinExistence type="predicted"/>
<dbReference type="PANTHER" id="PTHR46018">
    <property type="entry name" value="ZINC PHOSPHODIESTERASE ELAC PROTEIN 1"/>
    <property type="match status" value="1"/>
</dbReference>
<dbReference type="PANTHER" id="PTHR46018:SF4">
    <property type="entry name" value="METALLO-HYDROLASE YHFI-RELATED"/>
    <property type="match status" value="1"/>
</dbReference>
<protein>
    <submittedName>
        <fullName evidence="2">Ribonuclease BN, tRNA processing enzyme</fullName>
    </submittedName>
</protein>
<dbReference type="GO" id="GO:0042781">
    <property type="term" value="F:3'-tRNA processing endoribonuclease activity"/>
    <property type="evidence" value="ECO:0007669"/>
    <property type="project" value="TreeGrafter"/>
</dbReference>
<sequence>MQGRCGDYGAWQWDNRMRLTVLGCAGSFPGPDSPCSAYLVEADGFRLLVDFGSGALSTLQRYVGLHAVDAILLTHLHCDHILDAASYIVVRRYAPDGPYPALPVYAPSGAPDRLSAAYGQTDTTIDDVYQFYGLQPGTFPIGPFSVTVDRVNHPIETYGVRLEHEGRVLCYSSDTAPCEALLRLAQDADVFLCEASYLDGVDNPPDLHLTGREAGEAATKAGVGRLLLTHLVVAWGSEAHTLDSATAAFPGPLEVVRPGASYDI</sequence>